<dbReference type="Proteomes" id="UP000317650">
    <property type="component" value="Chromosome 10"/>
</dbReference>
<organism evidence="1 2">
    <name type="scientific">Musa balbisiana</name>
    <name type="common">Banana</name>
    <dbReference type="NCBI Taxonomy" id="52838"/>
    <lineage>
        <taxon>Eukaryota</taxon>
        <taxon>Viridiplantae</taxon>
        <taxon>Streptophyta</taxon>
        <taxon>Embryophyta</taxon>
        <taxon>Tracheophyta</taxon>
        <taxon>Spermatophyta</taxon>
        <taxon>Magnoliopsida</taxon>
        <taxon>Liliopsida</taxon>
        <taxon>Zingiberales</taxon>
        <taxon>Musaceae</taxon>
        <taxon>Musa</taxon>
    </lineage>
</organism>
<accession>A0A4S8IZV2</accession>
<keyword evidence="2" id="KW-1185">Reference proteome</keyword>
<evidence type="ECO:0000313" key="1">
    <source>
        <dbReference type="EMBL" id="THU54548.1"/>
    </source>
</evidence>
<name>A0A4S8IZV2_MUSBA</name>
<sequence>MVVLVLSDNNLKWSRQGFDLNTGPGIGDMEAKDEKLSSALRQLLVATSEVFMDEQARTYGFPGVERQGKGANPFSSREYMELLEAKIVTSKRLHIPYHVEAGKSSSYRSCRNKHIKYTDTT</sequence>
<protein>
    <submittedName>
        <fullName evidence="1">Uncharacterized protein</fullName>
    </submittedName>
</protein>
<dbReference type="EMBL" id="PYDT01000008">
    <property type="protein sequence ID" value="THU54548.1"/>
    <property type="molecule type" value="Genomic_DNA"/>
</dbReference>
<dbReference type="PANTHER" id="PTHR46548:SF1">
    <property type="entry name" value="BAH AND TFIIS DOMAIN-CONTAINING PROTEIN-RELATED"/>
    <property type="match status" value="1"/>
</dbReference>
<dbReference type="AlphaFoldDB" id="A0A4S8IZV2"/>
<dbReference type="PANTHER" id="PTHR46548">
    <property type="entry name" value="BAH AND TFIIS DOMAIN-CONTAINING PROTEIN-RELATED"/>
    <property type="match status" value="1"/>
</dbReference>
<gene>
    <name evidence="1" type="ORF">C4D60_Mb10t26260</name>
</gene>
<evidence type="ECO:0000313" key="2">
    <source>
        <dbReference type="Proteomes" id="UP000317650"/>
    </source>
</evidence>
<reference evidence="1 2" key="1">
    <citation type="journal article" date="2019" name="Nat. Plants">
        <title>Genome sequencing of Musa balbisiana reveals subgenome evolution and function divergence in polyploid bananas.</title>
        <authorList>
            <person name="Yao X."/>
        </authorList>
    </citation>
    <scope>NUCLEOTIDE SEQUENCE [LARGE SCALE GENOMIC DNA]</scope>
    <source>
        <strain evidence="2">cv. DH-PKW</strain>
        <tissue evidence="1">Leaves</tissue>
    </source>
</reference>
<proteinExistence type="predicted"/>
<comment type="caution">
    <text evidence="1">The sequence shown here is derived from an EMBL/GenBank/DDBJ whole genome shotgun (WGS) entry which is preliminary data.</text>
</comment>